<dbReference type="Proteomes" id="UP001626550">
    <property type="component" value="Unassembled WGS sequence"/>
</dbReference>
<evidence type="ECO:0000256" key="9">
    <source>
        <dbReference type="SAM" id="Phobius"/>
    </source>
</evidence>
<reference evidence="11 12" key="1">
    <citation type="submission" date="2024-11" db="EMBL/GenBank/DDBJ databases">
        <title>Adaptive evolution of stress response genes in parasites aligns with host niche diversity.</title>
        <authorList>
            <person name="Hahn C."/>
            <person name="Resl P."/>
        </authorList>
    </citation>
    <scope>NUCLEOTIDE SEQUENCE [LARGE SCALE GENOMIC DNA]</scope>
    <source>
        <strain evidence="11">EGGRZ-B1_66</strain>
        <tissue evidence="11">Body</tissue>
    </source>
</reference>
<dbReference type="InterPro" id="IPR038081">
    <property type="entry name" value="CalX-like_sf"/>
</dbReference>
<evidence type="ECO:0000256" key="1">
    <source>
        <dbReference type="ARBA" id="ARBA00004127"/>
    </source>
</evidence>
<keyword evidence="4" id="KW-0106">Calcium</keyword>
<feature type="non-terminal residue" evidence="11">
    <location>
        <position position="1"/>
    </location>
</feature>
<dbReference type="GO" id="GO:0012505">
    <property type="term" value="C:endomembrane system"/>
    <property type="evidence" value="ECO:0007669"/>
    <property type="project" value="UniProtKB-SubCell"/>
</dbReference>
<feature type="transmembrane region" description="Helical" evidence="9">
    <location>
        <begin position="231"/>
        <end position="251"/>
    </location>
</feature>
<dbReference type="InterPro" id="IPR044880">
    <property type="entry name" value="NCX_ion-bd_dom_sf"/>
</dbReference>
<evidence type="ECO:0000256" key="3">
    <source>
        <dbReference type="ARBA" id="ARBA00022449"/>
    </source>
</evidence>
<protein>
    <recommendedName>
        <fullName evidence="10">Sodium/calcium exchanger membrane region domain-containing protein</fullName>
    </recommendedName>
</protein>
<keyword evidence="3" id="KW-0050">Antiport</keyword>
<evidence type="ECO:0000256" key="5">
    <source>
        <dbReference type="ARBA" id="ARBA00022692"/>
    </source>
</evidence>
<dbReference type="InterPro" id="IPR004836">
    <property type="entry name" value="Na_Ca_Ex"/>
</dbReference>
<evidence type="ECO:0000256" key="2">
    <source>
        <dbReference type="ARBA" id="ARBA00022448"/>
    </source>
</evidence>
<dbReference type="EMBL" id="JBJKFK010001478">
    <property type="protein sequence ID" value="KAL3312986.1"/>
    <property type="molecule type" value="Genomic_DNA"/>
</dbReference>
<keyword evidence="5 9" id="KW-0812">Transmembrane</keyword>
<organism evidence="11 12">
    <name type="scientific">Cichlidogyrus casuarinus</name>
    <dbReference type="NCBI Taxonomy" id="1844966"/>
    <lineage>
        <taxon>Eukaryota</taxon>
        <taxon>Metazoa</taxon>
        <taxon>Spiralia</taxon>
        <taxon>Lophotrochozoa</taxon>
        <taxon>Platyhelminthes</taxon>
        <taxon>Monogenea</taxon>
        <taxon>Monopisthocotylea</taxon>
        <taxon>Dactylogyridea</taxon>
        <taxon>Ancyrocephalidae</taxon>
        <taxon>Cichlidogyrus</taxon>
    </lineage>
</organism>
<evidence type="ECO:0000256" key="6">
    <source>
        <dbReference type="ARBA" id="ARBA00022989"/>
    </source>
</evidence>
<dbReference type="PRINTS" id="PR01259">
    <property type="entry name" value="NACAEXCHNGR"/>
</dbReference>
<feature type="transmembrane region" description="Helical" evidence="9">
    <location>
        <begin position="205"/>
        <end position="224"/>
    </location>
</feature>
<sequence length="390" mass="43037">ENVFSFKRGHFFGDRDRGLVPITVYREGPLDSGCRIDVCTKDSTAKGNDVLKDDCDYQINHEPVLFEAGQEEAIVEVPINRSSDITKTFVATIRNIPKGSRLGEHAGAVCYLGPSELLKYTLFRSFMLHRVNLSSLVIEQVLIDEEGNSEEDPTWAQQFRMAVTIQPDVDEDGKPQKLSNLDYTMHFISFIWKIIFAVIPPRSYFGAYPTFVVSILMIGVLTAIVEQLATLLGCSASLHTAVTGITLVAVGTSLPDTFASRIAAMQDDYADNSIGNITGSNSVNVFLGLGLPWLISSAYAYAKGKQYCISFNNVFESTILFICCAIVCLSVILMRRFLGGGELGGPMKYKLFSSIIIVILWIFFLVIMSLRSYGIIDITLYVPDSSCNSA</sequence>
<dbReference type="Gene3D" id="2.60.40.2030">
    <property type="match status" value="1"/>
</dbReference>
<accession>A0ABD2Q2M6</accession>
<feature type="transmembrane region" description="Helical" evidence="9">
    <location>
        <begin position="314"/>
        <end position="337"/>
    </location>
</feature>
<dbReference type="AlphaFoldDB" id="A0ABD2Q2M6"/>
<comment type="caution">
    <text evidence="11">The sequence shown here is derived from an EMBL/GenBank/DDBJ whole genome shotgun (WGS) entry which is preliminary data.</text>
</comment>
<evidence type="ECO:0000313" key="11">
    <source>
        <dbReference type="EMBL" id="KAL3312986.1"/>
    </source>
</evidence>
<keyword evidence="6 9" id="KW-1133">Transmembrane helix</keyword>
<evidence type="ECO:0000256" key="4">
    <source>
        <dbReference type="ARBA" id="ARBA00022568"/>
    </source>
</evidence>
<dbReference type="GO" id="GO:0015297">
    <property type="term" value="F:antiporter activity"/>
    <property type="evidence" value="ECO:0007669"/>
    <property type="project" value="UniProtKB-KW"/>
</dbReference>
<comment type="subcellular location">
    <subcellularLocation>
        <location evidence="1">Endomembrane system</location>
        <topology evidence="1">Multi-pass membrane protein</topology>
    </subcellularLocation>
</comment>
<feature type="transmembrane region" description="Helical" evidence="9">
    <location>
        <begin position="349"/>
        <end position="370"/>
    </location>
</feature>
<evidence type="ECO:0000259" key="10">
    <source>
        <dbReference type="Pfam" id="PF01699"/>
    </source>
</evidence>
<keyword evidence="7" id="KW-0406">Ion transport</keyword>
<keyword evidence="8 9" id="KW-0472">Membrane</keyword>
<dbReference type="Pfam" id="PF01699">
    <property type="entry name" value="Na_Ca_ex"/>
    <property type="match status" value="1"/>
</dbReference>
<dbReference type="SUPFAM" id="SSF141072">
    <property type="entry name" value="CalX-like"/>
    <property type="match status" value="1"/>
</dbReference>
<evidence type="ECO:0000256" key="8">
    <source>
        <dbReference type="ARBA" id="ARBA00023136"/>
    </source>
</evidence>
<keyword evidence="2" id="KW-0813">Transport</keyword>
<dbReference type="InterPro" id="IPR004837">
    <property type="entry name" value="NaCa_Exmemb"/>
</dbReference>
<dbReference type="PANTHER" id="PTHR11878:SF70">
    <property type="entry name" value="CALX-BETA DOMAIN-CONTAINING PROTEIN"/>
    <property type="match status" value="1"/>
</dbReference>
<dbReference type="Gene3D" id="1.20.1420.30">
    <property type="entry name" value="NCX, central ion-binding region"/>
    <property type="match status" value="1"/>
</dbReference>
<proteinExistence type="predicted"/>
<feature type="transmembrane region" description="Helical" evidence="9">
    <location>
        <begin position="283"/>
        <end position="302"/>
    </location>
</feature>
<keyword evidence="12" id="KW-1185">Reference proteome</keyword>
<feature type="domain" description="Sodium/calcium exchanger membrane region" evidence="10">
    <location>
        <begin position="210"/>
        <end position="368"/>
    </location>
</feature>
<dbReference type="GO" id="GO:0006816">
    <property type="term" value="P:calcium ion transport"/>
    <property type="evidence" value="ECO:0007669"/>
    <property type="project" value="UniProtKB-KW"/>
</dbReference>
<dbReference type="InterPro" id="IPR051171">
    <property type="entry name" value="CaCA"/>
</dbReference>
<evidence type="ECO:0000313" key="12">
    <source>
        <dbReference type="Proteomes" id="UP001626550"/>
    </source>
</evidence>
<dbReference type="PANTHER" id="PTHR11878">
    <property type="entry name" value="SODIUM/CALCIUM EXCHANGER"/>
    <property type="match status" value="1"/>
</dbReference>
<evidence type="ECO:0000256" key="7">
    <source>
        <dbReference type="ARBA" id="ARBA00023065"/>
    </source>
</evidence>
<keyword evidence="4" id="KW-0109">Calcium transport</keyword>
<gene>
    <name evidence="11" type="ORF">Ciccas_008415</name>
</gene>
<name>A0ABD2Q2M6_9PLAT</name>